<feature type="transmembrane region" description="Helical" evidence="6">
    <location>
        <begin position="6"/>
        <end position="33"/>
    </location>
</feature>
<keyword evidence="3 6" id="KW-0812">Transmembrane</keyword>
<evidence type="ECO:0000256" key="2">
    <source>
        <dbReference type="ARBA" id="ARBA00006143"/>
    </source>
</evidence>
<keyword evidence="5 6" id="KW-0472">Membrane</keyword>
<evidence type="ECO:0000256" key="5">
    <source>
        <dbReference type="ARBA" id="ARBA00023136"/>
    </source>
</evidence>
<feature type="transmembrane region" description="Helical" evidence="6">
    <location>
        <begin position="95"/>
        <end position="115"/>
    </location>
</feature>
<dbReference type="InterPro" id="IPR051790">
    <property type="entry name" value="Cytochrome_c-biogenesis_DsbD"/>
</dbReference>
<protein>
    <submittedName>
        <fullName evidence="8">Cytochrome c-type biogenesis protein</fullName>
    </submittedName>
</protein>
<feature type="transmembrane region" description="Helical" evidence="6">
    <location>
        <begin position="170"/>
        <end position="192"/>
    </location>
</feature>
<dbReference type="AlphaFoldDB" id="A0A1I5W0K9"/>
<keyword evidence="9" id="KW-1185">Reference proteome</keyword>
<dbReference type="Proteomes" id="UP000198577">
    <property type="component" value="Unassembled WGS sequence"/>
</dbReference>
<evidence type="ECO:0000256" key="4">
    <source>
        <dbReference type="ARBA" id="ARBA00022989"/>
    </source>
</evidence>
<evidence type="ECO:0000259" key="7">
    <source>
        <dbReference type="Pfam" id="PF02683"/>
    </source>
</evidence>
<dbReference type="EMBL" id="FOXR01000013">
    <property type="protein sequence ID" value="SFQ13255.1"/>
    <property type="molecule type" value="Genomic_DNA"/>
</dbReference>
<dbReference type="PANTHER" id="PTHR31272:SF4">
    <property type="entry name" value="CYTOCHROME C-TYPE BIOGENESIS PROTEIN HI_1454-RELATED"/>
    <property type="match status" value="1"/>
</dbReference>
<feature type="transmembrane region" description="Helical" evidence="6">
    <location>
        <begin position="127"/>
        <end position="150"/>
    </location>
</feature>
<evidence type="ECO:0000256" key="6">
    <source>
        <dbReference type="SAM" id="Phobius"/>
    </source>
</evidence>
<evidence type="ECO:0000313" key="8">
    <source>
        <dbReference type="EMBL" id="SFQ13255.1"/>
    </source>
</evidence>
<dbReference type="PANTHER" id="PTHR31272">
    <property type="entry name" value="CYTOCHROME C-TYPE BIOGENESIS PROTEIN HI_1454-RELATED"/>
    <property type="match status" value="1"/>
</dbReference>
<feature type="transmembrane region" description="Helical" evidence="6">
    <location>
        <begin position="53"/>
        <end position="75"/>
    </location>
</feature>
<dbReference type="RefSeq" id="WP_051456376.1">
    <property type="nucleotide sequence ID" value="NZ_FOXR01000013.1"/>
</dbReference>
<evidence type="ECO:0000256" key="1">
    <source>
        <dbReference type="ARBA" id="ARBA00004141"/>
    </source>
</evidence>
<comment type="similarity">
    <text evidence="2">Belongs to the DsbD family.</text>
</comment>
<gene>
    <name evidence="8" type="ORF">SAMN05444406_11356</name>
</gene>
<accession>A0A1I5W0K9</accession>
<dbReference type="GO" id="GO:0016020">
    <property type="term" value="C:membrane"/>
    <property type="evidence" value="ECO:0007669"/>
    <property type="project" value="UniProtKB-SubCell"/>
</dbReference>
<evidence type="ECO:0000256" key="3">
    <source>
        <dbReference type="ARBA" id="ARBA00022692"/>
    </source>
</evidence>
<dbReference type="GO" id="GO:0017004">
    <property type="term" value="P:cytochrome complex assembly"/>
    <property type="evidence" value="ECO:0007669"/>
    <property type="project" value="InterPro"/>
</dbReference>
<comment type="subcellular location">
    <subcellularLocation>
        <location evidence="1">Membrane</location>
        <topology evidence="1">Multi-pass membrane protein</topology>
    </subcellularLocation>
</comment>
<reference evidence="8 9" key="1">
    <citation type="submission" date="2016-10" db="EMBL/GenBank/DDBJ databases">
        <authorList>
            <person name="de Groot N.N."/>
        </authorList>
    </citation>
    <scope>NUCLEOTIDE SEQUENCE [LARGE SCALE GENOMIC DNA]</scope>
    <source>
        <strain evidence="8 9">DSM 20678</strain>
    </source>
</reference>
<feature type="transmembrane region" description="Helical" evidence="6">
    <location>
        <begin position="204"/>
        <end position="222"/>
    </location>
</feature>
<name>A0A1I5W0K9_9FIRM</name>
<evidence type="ECO:0000313" key="9">
    <source>
        <dbReference type="Proteomes" id="UP000198577"/>
    </source>
</evidence>
<dbReference type="STRING" id="937334.SAMN05444406_11356"/>
<sequence>MGDLAFIFMVFVEGVASFLSPCVLPLIPVYLAYLTGQSVDNLLQGSSRAYRTVVLNALLFVIGFSFVFVSMGAAASSFGRFLVKHREVMRKISGVLIILFGLFHTGLIPVPFLNYEKRFKVNVNGTGFIASVIMGMGFGFGWTPCVGPMLASVLLMASQARTVAGGMGLLAVYSLGLGLPFMALAVGIRVLWNPIKKLYKYMDAIRWVSGGLLIIIGLLIFFNRLAFLGA</sequence>
<organism evidence="8 9">
    <name type="scientific">Caldicoprobacter faecalis</name>
    <dbReference type="NCBI Taxonomy" id="937334"/>
    <lineage>
        <taxon>Bacteria</taxon>
        <taxon>Bacillati</taxon>
        <taxon>Bacillota</taxon>
        <taxon>Clostridia</taxon>
        <taxon>Caldicoprobacterales</taxon>
        <taxon>Caldicoprobacteraceae</taxon>
        <taxon>Caldicoprobacter</taxon>
    </lineage>
</organism>
<dbReference type="Pfam" id="PF02683">
    <property type="entry name" value="DsbD_TM"/>
    <property type="match status" value="1"/>
</dbReference>
<feature type="domain" description="Cytochrome C biogenesis protein transmembrane" evidence="7">
    <location>
        <begin position="6"/>
        <end position="220"/>
    </location>
</feature>
<dbReference type="InterPro" id="IPR003834">
    <property type="entry name" value="Cyt_c_assmbl_TM_dom"/>
</dbReference>
<proteinExistence type="inferred from homology"/>
<keyword evidence="4 6" id="KW-1133">Transmembrane helix</keyword>